<dbReference type="GO" id="GO:0017150">
    <property type="term" value="F:tRNA dihydrouridine synthase activity"/>
    <property type="evidence" value="ECO:0007669"/>
    <property type="project" value="TreeGrafter"/>
</dbReference>
<dbReference type="PANTHER" id="PTHR45936:SF1">
    <property type="entry name" value="TRNA-DIHYDROURIDINE(20) SYNTHASE [NAD(P)+]-LIKE"/>
    <property type="match status" value="1"/>
</dbReference>
<dbReference type="InterPro" id="IPR035587">
    <property type="entry name" value="DUS-like_FMN-bd"/>
</dbReference>
<dbReference type="GO" id="GO:0005737">
    <property type="term" value="C:cytoplasm"/>
    <property type="evidence" value="ECO:0007669"/>
    <property type="project" value="TreeGrafter"/>
</dbReference>
<dbReference type="Proteomes" id="UP000026962">
    <property type="component" value="Chromosome 4"/>
</dbReference>
<name>A0A0E0KT59_ORYPU</name>
<dbReference type="CDD" id="cd02801">
    <property type="entry name" value="DUS_like_FMN"/>
    <property type="match status" value="1"/>
</dbReference>
<dbReference type="Pfam" id="PF01207">
    <property type="entry name" value="Dus"/>
    <property type="match status" value="1"/>
</dbReference>
<feature type="domain" description="DUS-like FMN-binding" evidence="1">
    <location>
        <begin position="103"/>
        <end position="168"/>
    </location>
</feature>
<dbReference type="HOGENOM" id="CLU_013299_3_0_1"/>
<organism evidence="2">
    <name type="scientific">Oryza punctata</name>
    <name type="common">Red rice</name>
    <dbReference type="NCBI Taxonomy" id="4537"/>
    <lineage>
        <taxon>Eukaryota</taxon>
        <taxon>Viridiplantae</taxon>
        <taxon>Streptophyta</taxon>
        <taxon>Embryophyta</taxon>
        <taxon>Tracheophyta</taxon>
        <taxon>Spermatophyta</taxon>
        <taxon>Magnoliopsida</taxon>
        <taxon>Liliopsida</taxon>
        <taxon>Poales</taxon>
        <taxon>Poaceae</taxon>
        <taxon>BOP clade</taxon>
        <taxon>Oryzoideae</taxon>
        <taxon>Oryzeae</taxon>
        <taxon>Oryzinae</taxon>
        <taxon>Oryza</taxon>
    </lineage>
</organism>
<reference evidence="2" key="1">
    <citation type="submission" date="2015-04" db="UniProtKB">
        <authorList>
            <consortium name="EnsemblPlants"/>
        </authorList>
    </citation>
    <scope>IDENTIFICATION</scope>
</reference>
<dbReference type="Gramene" id="OPUNC04G17370.3">
    <property type="protein sequence ID" value="OPUNC04G17370.3"/>
    <property type="gene ID" value="OPUNC04G17370"/>
</dbReference>
<proteinExistence type="predicted"/>
<reference evidence="2" key="2">
    <citation type="submission" date="2018-05" db="EMBL/GenBank/DDBJ databases">
        <title>OpunRS2 (Oryza punctata Reference Sequence Version 2).</title>
        <authorList>
            <person name="Zhang J."/>
            <person name="Kudrna D."/>
            <person name="Lee S."/>
            <person name="Talag J."/>
            <person name="Welchert J."/>
            <person name="Wing R.A."/>
        </authorList>
    </citation>
    <scope>NUCLEOTIDE SEQUENCE [LARGE SCALE GENOMIC DNA]</scope>
</reference>
<dbReference type="InterPro" id="IPR013785">
    <property type="entry name" value="Aldolase_TIM"/>
</dbReference>
<dbReference type="Gramene" id="OPUNC04G17370.1">
    <property type="protein sequence ID" value="OPUNC04G17370.1"/>
    <property type="gene ID" value="OPUNC04G17370"/>
</dbReference>
<dbReference type="OMA" id="KGITPWE"/>
<dbReference type="InterPro" id="IPR052582">
    <property type="entry name" value="tRNA-DUS-like"/>
</dbReference>
<keyword evidence="3" id="KW-1185">Reference proteome</keyword>
<accession>A0A0E0KT59</accession>
<dbReference type="EnsemblPlants" id="OPUNC04G17370.3">
    <property type="protein sequence ID" value="OPUNC04G17370.3"/>
    <property type="gene ID" value="OPUNC04G17370"/>
</dbReference>
<evidence type="ECO:0000313" key="2">
    <source>
        <dbReference type="EnsemblPlants" id="OPUNC04G17370.3"/>
    </source>
</evidence>
<dbReference type="AlphaFoldDB" id="A0A0E0KT59"/>
<dbReference type="eggNOG" id="KOG2334">
    <property type="taxonomic scope" value="Eukaryota"/>
</dbReference>
<dbReference type="Gramene" id="OPUNC04G17370.2">
    <property type="protein sequence ID" value="OPUNC04G17370.2"/>
    <property type="gene ID" value="OPUNC04G17370"/>
</dbReference>
<dbReference type="EnsemblPlants" id="OPUNC04G17370.2">
    <property type="protein sequence ID" value="OPUNC04G17370.2"/>
    <property type="gene ID" value="OPUNC04G17370"/>
</dbReference>
<protein>
    <recommendedName>
        <fullName evidence="1">DUS-like FMN-binding domain-containing protein</fullName>
    </recommendedName>
</protein>
<dbReference type="PANTHER" id="PTHR45936">
    <property type="entry name" value="TRNA-DIHYDROURIDINE(20) SYNTHASE [NAD(P)+]-LIKE"/>
    <property type="match status" value="1"/>
</dbReference>
<sequence length="241" mass="27356">MGYRDKLVLAPMVRVGTLPFRLLAAEYGADITYGEEIIDHKFLKCDRVTNESLGTTDFLERGTDTVVFRTCPQERDRVVFQMGTSDAVRALKAAQLVKVKDRPRDPAKWDEIADVVSALSIPVIANGDVFEYEDFKRIKDATGAASVMVARGAMWNASIFCPKGITPWEDVKREYVRKSILWDNDLKSTKQTIKEMIMHYSCLELPEGKGVNKCDTIADIAKLYREEEYYNSVLSNRNRTP</sequence>
<dbReference type="Gene3D" id="3.20.20.70">
    <property type="entry name" value="Aldolase class I"/>
    <property type="match status" value="2"/>
</dbReference>
<dbReference type="STRING" id="4537.A0A0E0KT59"/>
<dbReference type="EnsemblPlants" id="OPUNC04G17370.1">
    <property type="protein sequence ID" value="OPUNC04G17370.1"/>
    <property type="gene ID" value="OPUNC04G17370"/>
</dbReference>
<evidence type="ECO:0000259" key="1">
    <source>
        <dbReference type="Pfam" id="PF01207"/>
    </source>
</evidence>
<dbReference type="SUPFAM" id="SSF51395">
    <property type="entry name" value="FMN-linked oxidoreductases"/>
    <property type="match status" value="1"/>
</dbReference>
<evidence type="ECO:0000313" key="3">
    <source>
        <dbReference type="Proteomes" id="UP000026962"/>
    </source>
</evidence>